<dbReference type="Gene3D" id="1.10.357.10">
    <property type="entry name" value="Tetracycline Repressor, domain 2"/>
    <property type="match status" value="1"/>
</dbReference>
<dbReference type="InterPro" id="IPR050624">
    <property type="entry name" value="HTH-type_Tx_Regulator"/>
</dbReference>
<proteinExistence type="predicted"/>
<keyword evidence="5" id="KW-1185">Reference proteome</keyword>
<dbReference type="EMBL" id="CP003155">
    <property type="protein sequence ID" value="AEV28694.1"/>
    <property type="molecule type" value="Genomic_DNA"/>
</dbReference>
<dbReference type="KEGG" id="sgp:SpiGrapes_0867"/>
<dbReference type="InterPro" id="IPR023772">
    <property type="entry name" value="DNA-bd_HTH_TetR-type_CS"/>
</dbReference>
<protein>
    <submittedName>
        <fullName evidence="4">Transcriptional regulator</fullName>
    </submittedName>
</protein>
<dbReference type="PRINTS" id="PR00455">
    <property type="entry name" value="HTHTETR"/>
</dbReference>
<dbReference type="HOGENOM" id="CLU_069356_29_2_12"/>
<dbReference type="OrthoDB" id="494991at2"/>
<dbReference type="eggNOG" id="COG1309">
    <property type="taxonomic scope" value="Bacteria"/>
</dbReference>
<dbReference type="Proteomes" id="UP000005632">
    <property type="component" value="Chromosome"/>
</dbReference>
<sequence length="206" mass="23181">MRTLKEPEERRNEILDVAYELFSSKGYDSTSVLDILEKTGIAKGTLYYYFKGKEDIMNAVIVRILAGMMEKAGAVAIDSSLSVHDKLLQVISSLHLDESQGKEILEHIHNPQNALMHQKQLEALVQGVTPILSTIVEEGVLQGLFTTPFPYESAEMLIIYSQIAFDHPSFNSEEEAVRKVSAFICNMERILGAETGSFDYMRQLFN</sequence>
<dbReference type="GO" id="GO:0003677">
    <property type="term" value="F:DNA binding"/>
    <property type="evidence" value="ECO:0007669"/>
    <property type="project" value="UniProtKB-UniRule"/>
</dbReference>
<reference evidence="4 5" key="1">
    <citation type="submission" date="2011-11" db="EMBL/GenBank/DDBJ databases">
        <title>Complete sequence of Spirochaeta sp. grapes.</title>
        <authorList>
            <consortium name="US DOE Joint Genome Institute"/>
            <person name="Lucas S."/>
            <person name="Han J."/>
            <person name="Lapidus A."/>
            <person name="Cheng J.-F."/>
            <person name="Goodwin L."/>
            <person name="Pitluck S."/>
            <person name="Peters L."/>
            <person name="Ovchinnikova G."/>
            <person name="Munk A.C."/>
            <person name="Detter J.C."/>
            <person name="Han C."/>
            <person name="Tapia R."/>
            <person name="Land M."/>
            <person name="Hauser L."/>
            <person name="Kyrpides N."/>
            <person name="Ivanova N."/>
            <person name="Pagani I."/>
            <person name="Ritalahtilisa K."/>
            <person name="Loeffler F."/>
            <person name="Woyke T."/>
        </authorList>
    </citation>
    <scope>NUCLEOTIDE SEQUENCE [LARGE SCALE GENOMIC DNA]</scope>
    <source>
        <strain evidence="5">ATCC BAA-1885 / DSM 22778 / Grapes</strain>
    </source>
</reference>
<gene>
    <name evidence="4" type="ordered locus">SpiGrapes_0867</name>
</gene>
<evidence type="ECO:0000256" key="2">
    <source>
        <dbReference type="PROSITE-ProRule" id="PRU00335"/>
    </source>
</evidence>
<evidence type="ECO:0000259" key="3">
    <source>
        <dbReference type="PROSITE" id="PS50977"/>
    </source>
</evidence>
<feature type="DNA-binding region" description="H-T-H motif" evidence="2">
    <location>
        <begin position="31"/>
        <end position="50"/>
    </location>
</feature>
<dbReference type="PANTHER" id="PTHR43479:SF11">
    <property type="entry name" value="ACREF_ENVCD OPERON REPRESSOR-RELATED"/>
    <property type="match status" value="1"/>
</dbReference>
<dbReference type="SUPFAM" id="SSF46689">
    <property type="entry name" value="Homeodomain-like"/>
    <property type="match status" value="1"/>
</dbReference>
<dbReference type="Pfam" id="PF00440">
    <property type="entry name" value="TetR_N"/>
    <property type="match status" value="1"/>
</dbReference>
<dbReference type="PANTHER" id="PTHR43479">
    <property type="entry name" value="ACREF/ENVCD OPERON REPRESSOR-RELATED"/>
    <property type="match status" value="1"/>
</dbReference>
<dbReference type="InterPro" id="IPR009057">
    <property type="entry name" value="Homeodomain-like_sf"/>
</dbReference>
<evidence type="ECO:0000313" key="5">
    <source>
        <dbReference type="Proteomes" id="UP000005632"/>
    </source>
</evidence>
<dbReference type="PROSITE" id="PS50977">
    <property type="entry name" value="HTH_TETR_2"/>
    <property type="match status" value="1"/>
</dbReference>
<dbReference type="InterPro" id="IPR001647">
    <property type="entry name" value="HTH_TetR"/>
</dbReference>
<keyword evidence="1 2" id="KW-0238">DNA-binding</keyword>
<dbReference type="InterPro" id="IPR049149">
    <property type="entry name" value="TetR/AcrR_C"/>
</dbReference>
<dbReference type="AlphaFoldDB" id="G8QQR3"/>
<dbReference type="Pfam" id="PF21303">
    <property type="entry name" value="TetR_C_39"/>
    <property type="match status" value="1"/>
</dbReference>
<feature type="domain" description="HTH tetR-type" evidence="3">
    <location>
        <begin position="8"/>
        <end position="68"/>
    </location>
</feature>
<accession>G8QQR3</accession>
<organism evidence="4 5">
    <name type="scientific">Sphaerochaeta pleomorpha (strain ATCC BAA-1885 / DSM 22778 / Grapes)</name>
    <dbReference type="NCBI Taxonomy" id="158190"/>
    <lineage>
        <taxon>Bacteria</taxon>
        <taxon>Pseudomonadati</taxon>
        <taxon>Spirochaetota</taxon>
        <taxon>Spirochaetia</taxon>
        <taxon>Spirochaetales</taxon>
        <taxon>Sphaerochaetaceae</taxon>
        <taxon>Sphaerochaeta</taxon>
    </lineage>
</organism>
<name>G8QQR3_SPHPG</name>
<dbReference type="RefSeq" id="WP_014269543.1">
    <property type="nucleotide sequence ID" value="NC_016633.1"/>
</dbReference>
<dbReference type="PROSITE" id="PS01081">
    <property type="entry name" value="HTH_TETR_1"/>
    <property type="match status" value="1"/>
</dbReference>
<evidence type="ECO:0000256" key="1">
    <source>
        <dbReference type="ARBA" id="ARBA00023125"/>
    </source>
</evidence>
<evidence type="ECO:0000313" key="4">
    <source>
        <dbReference type="EMBL" id="AEV28694.1"/>
    </source>
</evidence>
<dbReference type="STRING" id="158190.SpiGrapes_0867"/>